<dbReference type="GO" id="GO:0043709">
    <property type="term" value="P:cell adhesion involved in single-species biofilm formation"/>
    <property type="evidence" value="ECO:0007669"/>
    <property type="project" value="TreeGrafter"/>
</dbReference>
<name>A0A1M4WNA1_9FIRM</name>
<keyword evidence="4" id="KW-1185">Reference proteome</keyword>
<dbReference type="InterPro" id="IPR003018">
    <property type="entry name" value="GAF"/>
</dbReference>
<organism evidence="3 4">
    <name type="scientific">Desulfofundulus australicus DSM 11792</name>
    <dbReference type="NCBI Taxonomy" id="1121425"/>
    <lineage>
        <taxon>Bacteria</taxon>
        <taxon>Bacillati</taxon>
        <taxon>Bacillota</taxon>
        <taxon>Clostridia</taxon>
        <taxon>Eubacteriales</taxon>
        <taxon>Peptococcaceae</taxon>
        <taxon>Desulfofundulus</taxon>
    </lineage>
</organism>
<dbReference type="FunFam" id="3.30.70.270:FF:000001">
    <property type="entry name" value="Diguanylate cyclase domain protein"/>
    <property type="match status" value="1"/>
</dbReference>
<keyword evidence="1" id="KW-0472">Membrane</keyword>
<gene>
    <name evidence="3" type="ORF">SAMN02745218_00874</name>
</gene>
<dbReference type="InterPro" id="IPR050469">
    <property type="entry name" value="Diguanylate_Cyclase"/>
</dbReference>
<dbReference type="NCBIfam" id="TIGR00254">
    <property type="entry name" value="GGDEF"/>
    <property type="match status" value="1"/>
</dbReference>
<dbReference type="Gene3D" id="3.30.70.270">
    <property type="match status" value="1"/>
</dbReference>
<evidence type="ECO:0000313" key="3">
    <source>
        <dbReference type="EMBL" id="SHE82695.1"/>
    </source>
</evidence>
<dbReference type="OrthoDB" id="9783388at2"/>
<dbReference type="RefSeq" id="WP_073163471.1">
    <property type="nucleotide sequence ID" value="NZ_FQUW01000009.1"/>
</dbReference>
<dbReference type="PANTHER" id="PTHR45138">
    <property type="entry name" value="REGULATORY COMPONENTS OF SENSORY TRANSDUCTION SYSTEM"/>
    <property type="match status" value="1"/>
</dbReference>
<dbReference type="AlphaFoldDB" id="A0A1M4WNA1"/>
<dbReference type="InterPro" id="IPR029787">
    <property type="entry name" value="Nucleotide_cyclase"/>
</dbReference>
<feature type="domain" description="GGDEF" evidence="2">
    <location>
        <begin position="424"/>
        <end position="557"/>
    </location>
</feature>
<dbReference type="Gene3D" id="3.30.450.40">
    <property type="match status" value="1"/>
</dbReference>
<dbReference type="EMBL" id="FQUW01000009">
    <property type="protein sequence ID" value="SHE82695.1"/>
    <property type="molecule type" value="Genomic_DNA"/>
</dbReference>
<dbReference type="Pfam" id="PF00990">
    <property type="entry name" value="GGDEF"/>
    <property type="match status" value="1"/>
</dbReference>
<dbReference type="Pfam" id="PF13185">
    <property type="entry name" value="GAF_2"/>
    <property type="match status" value="1"/>
</dbReference>
<dbReference type="Pfam" id="PF20972">
    <property type="entry name" value="MASE9"/>
    <property type="match status" value="1"/>
</dbReference>
<keyword evidence="1" id="KW-1133">Transmembrane helix</keyword>
<dbReference type="PANTHER" id="PTHR45138:SF9">
    <property type="entry name" value="DIGUANYLATE CYCLASE DGCM-RELATED"/>
    <property type="match status" value="1"/>
</dbReference>
<dbReference type="CDD" id="cd01949">
    <property type="entry name" value="GGDEF"/>
    <property type="match status" value="1"/>
</dbReference>
<dbReference type="SUPFAM" id="SSF55073">
    <property type="entry name" value="Nucleotide cyclase"/>
    <property type="match status" value="1"/>
</dbReference>
<evidence type="ECO:0000313" key="4">
    <source>
        <dbReference type="Proteomes" id="UP000184196"/>
    </source>
</evidence>
<dbReference type="SMART" id="SM00065">
    <property type="entry name" value="GAF"/>
    <property type="match status" value="1"/>
</dbReference>
<dbReference type="InterPro" id="IPR043128">
    <property type="entry name" value="Rev_trsase/Diguanyl_cyclase"/>
</dbReference>
<dbReference type="PROSITE" id="PS50887">
    <property type="entry name" value="GGDEF"/>
    <property type="match status" value="1"/>
</dbReference>
<feature type="transmembrane region" description="Helical" evidence="1">
    <location>
        <begin position="178"/>
        <end position="195"/>
    </location>
</feature>
<feature type="transmembrane region" description="Helical" evidence="1">
    <location>
        <begin position="62"/>
        <end position="87"/>
    </location>
</feature>
<reference evidence="4" key="1">
    <citation type="submission" date="2016-11" db="EMBL/GenBank/DDBJ databases">
        <authorList>
            <person name="Varghese N."/>
            <person name="Submissions S."/>
        </authorList>
    </citation>
    <scope>NUCLEOTIDE SEQUENCE [LARGE SCALE GENOMIC DNA]</scope>
    <source>
        <strain evidence="4">DSM 11792</strain>
    </source>
</reference>
<dbReference type="Proteomes" id="UP000184196">
    <property type="component" value="Unassembled WGS sequence"/>
</dbReference>
<feature type="transmembrane region" description="Helical" evidence="1">
    <location>
        <begin position="135"/>
        <end position="157"/>
    </location>
</feature>
<feature type="transmembrane region" description="Helical" evidence="1">
    <location>
        <begin position="32"/>
        <end position="50"/>
    </location>
</feature>
<dbReference type="InterPro" id="IPR000160">
    <property type="entry name" value="GGDEF_dom"/>
</dbReference>
<dbReference type="SUPFAM" id="SSF55781">
    <property type="entry name" value="GAF domain-like"/>
    <property type="match status" value="1"/>
</dbReference>
<proteinExistence type="predicted"/>
<dbReference type="GO" id="GO:1902201">
    <property type="term" value="P:negative regulation of bacterial-type flagellum-dependent cell motility"/>
    <property type="evidence" value="ECO:0007669"/>
    <property type="project" value="TreeGrafter"/>
</dbReference>
<evidence type="ECO:0000259" key="2">
    <source>
        <dbReference type="PROSITE" id="PS50887"/>
    </source>
</evidence>
<sequence length="566" mass="62490">MRRLTHVACTWLVVGLGAWVLARLFSSLDLDYGGHFLVFAGLGVAAEWLAVNFPHGQLSGGFALVLATFILFGAPAAAWTGALATLISQGFWPRGNSLRTVLFNAAQHVLAVMAGNYACHRLAGPAGDQISTGQVAGLLAFSGVYFLVNHLLVSLYITTSGKYRHPLLSRGDALRWDGLTCLFCIPAGLLMSYLYRETGLSGVVLLSLLLLVIQFVLRLYVHTELANRELLALYHVARALNQKLDVQEILNLVLKETRRVVSYHSGVVYLWSGEKCCYEARAAAGPFRDKLAGSMIFKGEGFTGWVAEKGEPEIIYNAREDPRVRHEPGLFQVLRSFMIIPLLADNRKVGILVVGDKRPFAFHENHLHTISVICGQAAVAIASTLLMKQLEDSANTDGLTGIYNHRYFTYRLGVELRYARETGLPLALIMLDVDNFKLINDRFGHVAGDAVLVELARLLRDAVGERGVVCRYGGEEFAILLPGCDAARAGELAEDLRRMVREHHFAVKDMPRQVRISLGVAGYPRDARDADMLVKMADRALYGAKRTGKDRVVLYGQLADLPRQEW</sequence>
<dbReference type="InterPro" id="IPR029016">
    <property type="entry name" value="GAF-like_dom_sf"/>
</dbReference>
<dbReference type="GO" id="GO:0052621">
    <property type="term" value="F:diguanylate cyclase activity"/>
    <property type="evidence" value="ECO:0007669"/>
    <property type="project" value="TreeGrafter"/>
</dbReference>
<keyword evidence="1" id="KW-0812">Transmembrane</keyword>
<dbReference type="GO" id="GO:0005886">
    <property type="term" value="C:plasma membrane"/>
    <property type="evidence" value="ECO:0007669"/>
    <property type="project" value="TreeGrafter"/>
</dbReference>
<feature type="transmembrane region" description="Helical" evidence="1">
    <location>
        <begin position="201"/>
        <end position="221"/>
    </location>
</feature>
<dbReference type="SMART" id="SM00267">
    <property type="entry name" value="GGDEF"/>
    <property type="match status" value="1"/>
</dbReference>
<evidence type="ECO:0000256" key="1">
    <source>
        <dbReference type="SAM" id="Phobius"/>
    </source>
</evidence>
<protein>
    <submittedName>
        <fullName evidence="3">Diguanylate cyclase (GGDEF) domain-containing protein</fullName>
    </submittedName>
</protein>
<dbReference type="InterPro" id="IPR048430">
    <property type="entry name" value="MASE9"/>
</dbReference>
<accession>A0A1M4WNA1</accession>